<accession>A0A4Q7YP20</accession>
<comment type="caution">
    <text evidence="11">The sequence shown here is derived from an EMBL/GenBank/DDBJ whole genome shotgun (WGS) entry which is preliminary data.</text>
</comment>
<keyword evidence="6" id="KW-0560">Oxidoreductase</keyword>
<evidence type="ECO:0000259" key="10">
    <source>
        <dbReference type="PROSITE" id="PS51384"/>
    </source>
</evidence>
<dbReference type="InterPro" id="IPR017927">
    <property type="entry name" value="FAD-bd_FR_type"/>
</dbReference>
<dbReference type="PROSITE" id="PS51384">
    <property type="entry name" value="FAD_FR"/>
    <property type="match status" value="1"/>
</dbReference>
<dbReference type="CDD" id="cd00207">
    <property type="entry name" value="fer2"/>
    <property type="match status" value="1"/>
</dbReference>
<dbReference type="InterPro" id="IPR050415">
    <property type="entry name" value="MRET"/>
</dbReference>
<dbReference type="GO" id="GO:0016491">
    <property type="term" value="F:oxidoreductase activity"/>
    <property type="evidence" value="ECO:0007669"/>
    <property type="project" value="UniProtKB-KW"/>
</dbReference>
<dbReference type="SUPFAM" id="SSF63380">
    <property type="entry name" value="Riboflavin synthase domain-like"/>
    <property type="match status" value="1"/>
</dbReference>
<evidence type="ECO:0000256" key="9">
    <source>
        <dbReference type="ARBA" id="ARBA00061434"/>
    </source>
</evidence>
<keyword evidence="7" id="KW-0408">Iron</keyword>
<comment type="similarity">
    <text evidence="9">In the N-terminal section; belongs to the FAD-binding oxidoreductase type 6 family.</text>
</comment>
<dbReference type="InterPro" id="IPR017938">
    <property type="entry name" value="Riboflavin_synthase-like_b-brl"/>
</dbReference>
<dbReference type="InterPro" id="IPR039261">
    <property type="entry name" value="FNR_nucleotide-bd"/>
</dbReference>
<protein>
    <submittedName>
        <fullName evidence="11">Ferredoxin-NADP reductase</fullName>
    </submittedName>
</protein>
<name>A0A4Q7YP20_9GAMM</name>
<dbReference type="SUPFAM" id="SSF54292">
    <property type="entry name" value="2Fe-2S ferredoxin-like"/>
    <property type="match status" value="1"/>
</dbReference>
<dbReference type="GO" id="GO:0046872">
    <property type="term" value="F:metal ion binding"/>
    <property type="evidence" value="ECO:0007669"/>
    <property type="project" value="UniProtKB-KW"/>
</dbReference>
<reference evidence="11 12" key="1">
    <citation type="submission" date="2019-02" db="EMBL/GenBank/DDBJ databases">
        <title>Genomic Encyclopedia of Type Strains, Phase IV (KMG-IV): sequencing the most valuable type-strain genomes for metagenomic binning, comparative biology and taxonomic classification.</title>
        <authorList>
            <person name="Goeker M."/>
        </authorList>
    </citation>
    <scope>NUCLEOTIDE SEQUENCE [LARGE SCALE GENOMIC DNA]</scope>
    <source>
        <strain evidence="11 12">DSM 105135</strain>
    </source>
</reference>
<keyword evidence="4" id="KW-0479">Metal-binding</keyword>
<dbReference type="Gene3D" id="3.40.50.80">
    <property type="entry name" value="Nucleotide-binding domain of ferredoxin-NADP reductase (FNR) module"/>
    <property type="match status" value="1"/>
</dbReference>
<keyword evidence="2" id="KW-0285">Flavoprotein</keyword>
<sequence>MTTFNPIAKKLAGKFVREDWLDFVFSHVDPMLAVNRVLAEVVSISQETPDIKRFVFRPNANWKGFVAGQFMPVRVQIDGIFHERCYSLVSEPTDGLLEIGVKRQPNGKVSNWLHDHLQVGDVIELGDASGEFVLPQTLPAKLLLIAGGSGVTPIYSILVEALKQKPALDIAVVYYANSEKDLAFAKEMVELAVQHPGLKLNYALFSAGEGGKFSEAQLTNVCADYAERSAFICGPQGLMKAAADLWAAKGISAQLKQELFGPVGLDSDAVGNAMPITLRRSQQAMLHTKATLLESAEAGGARPAYGCRMGVCKQCSCTKVSGVVRDKVTGAIDSSPNTQVRICVTEPLSAVVLDI</sequence>
<evidence type="ECO:0000256" key="7">
    <source>
        <dbReference type="ARBA" id="ARBA00023004"/>
    </source>
</evidence>
<dbReference type="Pfam" id="PF00970">
    <property type="entry name" value="FAD_binding_6"/>
    <property type="match status" value="1"/>
</dbReference>
<dbReference type="SUPFAM" id="SSF52343">
    <property type="entry name" value="Ferredoxin reductase-like, C-terminal NADP-linked domain"/>
    <property type="match status" value="1"/>
</dbReference>
<dbReference type="InterPro" id="IPR012675">
    <property type="entry name" value="Beta-grasp_dom_sf"/>
</dbReference>
<evidence type="ECO:0000256" key="1">
    <source>
        <dbReference type="ARBA" id="ARBA00001974"/>
    </source>
</evidence>
<evidence type="ECO:0000256" key="3">
    <source>
        <dbReference type="ARBA" id="ARBA00022714"/>
    </source>
</evidence>
<dbReference type="RefSeq" id="WP_165391453.1">
    <property type="nucleotide sequence ID" value="NZ_SHKX01000013.1"/>
</dbReference>
<evidence type="ECO:0000256" key="8">
    <source>
        <dbReference type="ARBA" id="ARBA00023014"/>
    </source>
</evidence>
<keyword evidence="5" id="KW-0274">FAD</keyword>
<dbReference type="Gene3D" id="3.10.20.30">
    <property type="match status" value="1"/>
</dbReference>
<dbReference type="AlphaFoldDB" id="A0A4Q7YP20"/>
<evidence type="ECO:0000313" key="12">
    <source>
        <dbReference type="Proteomes" id="UP000292423"/>
    </source>
</evidence>
<keyword evidence="8" id="KW-0411">Iron-sulfur</keyword>
<dbReference type="Pfam" id="PF00111">
    <property type="entry name" value="Fer2"/>
    <property type="match status" value="1"/>
</dbReference>
<dbReference type="Gene3D" id="2.40.30.10">
    <property type="entry name" value="Translation factors"/>
    <property type="match status" value="1"/>
</dbReference>
<evidence type="ECO:0000256" key="6">
    <source>
        <dbReference type="ARBA" id="ARBA00023002"/>
    </source>
</evidence>
<evidence type="ECO:0000256" key="5">
    <source>
        <dbReference type="ARBA" id="ARBA00022827"/>
    </source>
</evidence>
<comment type="cofactor">
    <cofactor evidence="1">
        <name>FAD</name>
        <dbReference type="ChEBI" id="CHEBI:57692"/>
    </cofactor>
</comment>
<organism evidence="11 12">
    <name type="scientific">Fluviicoccus keumensis</name>
    <dbReference type="NCBI Taxonomy" id="1435465"/>
    <lineage>
        <taxon>Bacteria</taxon>
        <taxon>Pseudomonadati</taxon>
        <taxon>Pseudomonadota</taxon>
        <taxon>Gammaproteobacteria</taxon>
        <taxon>Moraxellales</taxon>
        <taxon>Moraxellaceae</taxon>
        <taxon>Fluviicoccus</taxon>
    </lineage>
</organism>
<keyword evidence="3" id="KW-0001">2Fe-2S</keyword>
<evidence type="ECO:0000256" key="2">
    <source>
        <dbReference type="ARBA" id="ARBA00022630"/>
    </source>
</evidence>
<feature type="domain" description="FAD-binding FR-type" evidence="10">
    <location>
        <begin position="34"/>
        <end position="135"/>
    </location>
</feature>
<dbReference type="Proteomes" id="UP000292423">
    <property type="component" value="Unassembled WGS sequence"/>
</dbReference>
<dbReference type="EMBL" id="SHKX01000013">
    <property type="protein sequence ID" value="RZU38449.1"/>
    <property type="molecule type" value="Genomic_DNA"/>
</dbReference>
<keyword evidence="12" id="KW-1185">Reference proteome</keyword>
<evidence type="ECO:0000313" key="11">
    <source>
        <dbReference type="EMBL" id="RZU38449.1"/>
    </source>
</evidence>
<proteinExistence type="inferred from homology"/>
<dbReference type="Pfam" id="PF00175">
    <property type="entry name" value="NAD_binding_1"/>
    <property type="match status" value="1"/>
</dbReference>
<dbReference type="InterPro" id="IPR001433">
    <property type="entry name" value="OxRdtase_FAD/NAD-bd"/>
</dbReference>
<dbReference type="InterPro" id="IPR008333">
    <property type="entry name" value="Cbr1-like_FAD-bd_dom"/>
</dbReference>
<dbReference type="InterPro" id="IPR001041">
    <property type="entry name" value="2Fe-2S_ferredoxin-type"/>
</dbReference>
<evidence type="ECO:0000256" key="4">
    <source>
        <dbReference type="ARBA" id="ARBA00022723"/>
    </source>
</evidence>
<gene>
    <name evidence="11" type="ORF">EV700_2381</name>
</gene>
<dbReference type="InterPro" id="IPR036010">
    <property type="entry name" value="2Fe-2S_ferredoxin-like_sf"/>
</dbReference>
<dbReference type="PANTHER" id="PTHR47354">
    <property type="entry name" value="NADH OXIDOREDUCTASE HCR"/>
    <property type="match status" value="1"/>
</dbReference>
<dbReference type="PANTHER" id="PTHR47354:SF6">
    <property type="entry name" value="NADH OXIDOREDUCTASE HCR"/>
    <property type="match status" value="1"/>
</dbReference>
<dbReference type="GO" id="GO:0051537">
    <property type="term" value="F:2 iron, 2 sulfur cluster binding"/>
    <property type="evidence" value="ECO:0007669"/>
    <property type="project" value="UniProtKB-KW"/>
</dbReference>
<dbReference type="PRINTS" id="PR00410">
    <property type="entry name" value="PHEHYDRXLASE"/>
</dbReference>
<dbReference type="CDD" id="cd06216">
    <property type="entry name" value="FNR_iron_sulfur_binding_2"/>
    <property type="match status" value="1"/>
</dbReference>